<dbReference type="AlphaFoldDB" id="A0A2J0U7N8"/>
<gene>
    <name evidence="7" type="ORF">B9Y64_17645</name>
    <name evidence="6" type="ORF">I5V89_13500</name>
    <name evidence="5" type="ORF">REH87_000666</name>
</gene>
<reference evidence="5" key="3">
    <citation type="submission" date="2023-08" db="EMBL/GenBank/DDBJ databases">
        <authorList>
            <consortium name="Clinical and Environmental Microbiology Branch: Whole genome sequencing antimicrobial resistance pathogens in the healthcare setting"/>
        </authorList>
    </citation>
    <scope>NUCLEOTIDE SEQUENCE</scope>
    <source>
        <strain evidence="5">2023CJ-00293</strain>
    </source>
</reference>
<keyword evidence="4" id="KW-0472">Membrane</keyword>
<reference evidence="6" key="2">
    <citation type="submission" date="2020-11" db="EMBL/GenBank/DDBJ databases">
        <title>Enhanced detection system for hospital associated transmission using whole genome sequencing surveillance.</title>
        <authorList>
            <person name="Harrison L.H."/>
            <person name="Van Tyne D."/>
            <person name="Marsh J.W."/>
            <person name="Griffith M.P."/>
            <person name="Snyder D.J."/>
            <person name="Cooper V.S."/>
            <person name="Mustapha M."/>
        </authorList>
    </citation>
    <scope>NUCLEOTIDE SEQUENCE</scope>
    <source>
        <strain evidence="6">STEN00053</strain>
    </source>
</reference>
<protein>
    <recommendedName>
        <fullName evidence="2">Signaling pathway modulator ZraP</fullName>
    </recommendedName>
    <alternativeName>
        <fullName evidence="3">Zinc resistance-associated protein</fullName>
    </alternativeName>
</protein>
<evidence type="ECO:0000313" key="5">
    <source>
        <dbReference type="EMBL" id="EKZ1925695.1"/>
    </source>
</evidence>
<dbReference type="EMBL" id="ABLTIR010000008">
    <property type="protein sequence ID" value="EKZ1925695.1"/>
    <property type="molecule type" value="Genomic_DNA"/>
</dbReference>
<dbReference type="EMBL" id="NEQV01000006">
    <property type="protein sequence ID" value="PJL25341.1"/>
    <property type="molecule type" value="Genomic_DNA"/>
</dbReference>
<evidence type="ECO:0000313" key="7">
    <source>
        <dbReference type="EMBL" id="PJL25341.1"/>
    </source>
</evidence>
<dbReference type="Proteomes" id="UP001225498">
    <property type="component" value="Unassembled WGS sequence"/>
</dbReference>
<dbReference type="Proteomes" id="UP000634179">
    <property type="component" value="Unassembled WGS sequence"/>
</dbReference>
<dbReference type="EMBL" id="JADUOV010000009">
    <property type="protein sequence ID" value="MBH1790887.1"/>
    <property type="molecule type" value="Genomic_DNA"/>
</dbReference>
<keyword evidence="4" id="KW-1133">Transmembrane helix</keyword>
<sequence length="148" mass="16530">MAIGPLMRLPLATIAGAIIGVVCALAIGWIWHSLNPGHSDLHERLHAVVPLDDSEKQILQAKEQLFATRRGEIEARLRIANRQLADAIAADPKWNPQVERASREVERAAGDLQRITLEHVFEMREGLKPEHRPAYDKALLEALRTDSP</sequence>
<dbReference type="OrthoDB" id="7450844at2"/>
<reference evidence="7 8" key="1">
    <citation type="journal article" date="2017" name="Front. Microbiol.">
        <title>Double-Face Meets the Bacterial World: The Opportunistic Pathogen Stenotrophomonas maltophilia.</title>
        <authorList>
            <person name="Lira F."/>
            <person name="Berg G."/>
            <person name="Martinez J.L."/>
        </authorList>
    </citation>
    <scope>NUCLEOTIDE SEQUENCE [LARGE SCALE GENOMIC DNA]</scope>
    <source>
        <strain evidence="7 8">EA1</strain>
    </source>
</reference>
<keyword evidence="4" id="KW-0812">Transmembrane</keyword>
<dbReference type="Gene3D" id="1.20.120.1490">
    <property type="match status" value="1"/>
</dbReference>
<dbReference type="Proteomes" id="UP000230167">
    <property type="component" value="Unassembled WGS sequence"/>
</dbReference>
<evidence type="ECO:0000313" key="6">
    <source>
        <dbReference type="EMBL" id="MBH1790887.1"/>
    </source>
</evidence>
<comment type="similarity">
    <text evidence="1">Belongs to the ZraP family.</text>
</comment>
<evidence type="ECO:0000256" key="2">
    <source>
        <dbReference type="ARBA" id="ARBA00044983"/>
    </source>
</evidence>
<dbReference type="RefSeq" id="WP_032961317.1">
    <property type="nucleotide sequence ID" value="NZ_LXXJ01000046.1"/>
</dbReference>
<name>A0A2J0U7N8_STEMA</name>
<comment type="caution">
    <text evidence="7">The sequence shown here is derived from an EMBL/GenBank/DDBJ whole genome shotgun (WGS) entry which is preliminary data.</text>
</comment>
<evidence type="ECO:0000256" key="3">
    <source>
        <dbReference type="ARBA" id="ARBA00045001"/>
    </source>
</evidence>
<organism evidence="7 8">
    <name type="scientific">Stenotrophomonas maltophilia</name>
    <name type="common">Pseudomonas maltophilia</name>
    <name type="synonym">Xanthomonas maltophilia</name>
    <dbReference type="NCBI Taxonomy" id="40324"/>
    <lineage>
        <taxon>Bacteria</taxon>
        <taxon>Pseudomonadati</taxon>
        <taxon>Pseudomonadota</taxon>
        <taxon>Gammaproteobacteria</taxon>
        <taxon>Lysobacterales</taxon>
        <taxon>Lysobacteraceae</taxon>
        <taxon>Stenotrophomonas</taxon>
        <taxon>Stenotrophomonas maltophilia group</taxon>
    </lineage>
</organism>
<dbReference type="Pfam" id="PF13801">
    <property type="entry name" value="Metal_resist"/>
    <property type="match status" value="1"/>
</dbReference>
<evidence type="ECO:0000313" key="8">
    <source>
        <dbReference type="Proteomes" id="UP000230167"/>
    </source>
</evidence>
<feature type="transmembrane region" description="Helical" evidence="4">
    <location>
        <begin position="12"/>
        <end position="31"/>
    </location>
</feature>
<proteinExistence type="inferred from homology"/>
<evidence type="ECO:0000256" key="4">
    <source>
        <dbReference type="SAM" id="Phobius"/>
    </source>
</evidence>
<accession>A0A2J0U7N8</accession>
<dbReference type="InterPro" id="IPR025961">
    <property type="entry name" value="Metal_resist"/>
</dbReference>
<evidence type="ECO:0000256" key="1">
    <source>
        <dbReference type="ARBA" id="ARBA00044945"/>
    </source>
</evidence>